<keyword evidence="2" id="KW-0472">Membrane</keyword>
<dbReference type="SUPFAM" id="SSF74653">
    <property type="entry name" value="TolA/TonB C-terminal domain"/>
    <property type="match status" value="1"/>
</dbReference>
<dbReference type="InterPro" id="IPR051045">
    <property type="entry name" value="TonB-dependent_transducer"/>
</dbReference>
<keyword evidence="2" id="KW-0812">Transmembrane</keyword>
<dbReference type="Proteomes" id="UP001317001">
    <property type="component" value="Chromosome"/>
</dbReference>
<evidence type="ECO:0000256" key="1">
    <source>
        <dbReference type="SAM" id="MobiDB-lite"/>
    </source>
</evidence>
<dbReference type="PANTHER" id="PTHR33446">
    <property type="entry name" value="PROTEIN TONB-RELATED"/>
    <property type="match status" value="1"/>
</dbReference>
<feature type="compositionally biased region" description="Basic and acidic residues" evidence="1">
    <location>
        <begin position="92"/>
        <end position="165"/>
    </location>
</feature>
<protein>
    <submittedName>
        <fullName evidence="4">Energy transducer TonB</fullName>
    </submittedName>
</protein>
<dbReference type="PANTHER" id="PTHR33446:SF2">
    <property type="entry name" value="PROTEIN TONB"/>
    <property type="match status" value="1"/>
</dbReference>
<evidence type="ECO:0000313" key="4">
    <source>
        <dbReference type="EMBL" id="UUV21693.1"/>
    </source>
</evidence>
<evidence type="ECO:0000256" key="2">
    <source>
        <dbReference type="SAM" id="Phobius"/>
    </source>
</evidence>
<dbReference type="Pfam" id="PF03544">
    <property type="entry name" value="TonB_C"/>
    <property type="match status" value="1"/>
</dbReference>
<accession>A0ABY5NT36</accession>
<feature type="region of interest" description="Disordered" evidence="1">
    <location>
        <begin position="81"/>
        <end position="191"/>
    </location>
</feature>
<feature type="transmembrane region" description="Helical" evidence="2">
    <location>
        <begin position="37"/>
        <end position="57"/>
    </location>
</feature>
<name>A0ABY5NT36_9FLAO</name>
<feature type="domain" description="TonB C-terminal" evidence="3">
    <location>
        <begin position="231"/>
        <end position="290"/>
    </location>
</feature>
<feature type="compositionally biased region" description="Basic and acidic residues" evidence="1">
    <location>
        <begin position="173"/>
        <end position="191"/>
    </location>
</feature>
<evidence type="ECO:0000259" key="3">
    <source>
        <dbReference type="Pfam" id="PF03544"/>
    </source>
</evidence>
<sequence length="295" mass="32844">MANINLFGKDWTNIVFEGRNKAYGAYKLRQENPKTTLLALLLGVVCIGLAFGGSLAYKSIFGEVFNKKKDESGVEILDVQLPELPEPEEPIEEIKEEPIVEPPKEEPADASKSVQDEKKFTEMDVKKDNEVKKEEQKSQKEFNDDTQSGREDRKGDNEGDFKSKGEQTGGADKGSKGDGKGDKFSEEENPNKVHTFVQKKAAPNEGLQGFFNNFIRKFNAPDVGGNVKEISVRLKFVVEKDGSFTDIQIAGADPHNIGKEAIRVLKSMPKWKPAEHNGKTVRSSFTLPIKVRVNN</sequence>
<dbReference type="EMBL" id="CP102382">
    <property type="protein sequence ID" value="UUV21693.1"/>
    <property type="molecule type" value="Genomic_DNA"/>
</dbReference>
<organism evidence="4 5">
    <name type="scientific">Paenimyroides aestuarii</name>
    <dbReference type="NCBI Taxonomy" id="2968490"/>
    <lineage>
        <taxon>Bacteria</taxon>
        <taxon>Pseudomonadati</taxon>
        <taxon>Bacteroidota</taxon>
        <taxon>Flavobacteriia</taxon>
        <taxon>Flavobacteriales</taxon>
        <taxon>Flavobacteriaceae</taxon>
        <taxon>Paenimyroides</taxon>
    </lineage>
</organism>
<proteinExistence type="predicted"/>
<evidence type="ECO:0000313" key="5">
    <source>
        <dbReference type="Proteomes" id="UP001317001"/>
    </source>
</evidence>
<keyword evidence="5" id="KW-1185">Reference proteome</keyword>
<dbReference type="RefSeq" id="WP_257499614.1">
    <property type="nucleotide sequence ID" value="NZ_CP102382.1"/>
</dbReference>
<keyword evidence="2" id="KW-1133">Transmembrane helix</keyword>
<dbReference type="Gene3D" id="3.30.1150.10">
    <property type="match status" value="1"/>
</dbReference>
<reference evidence="4 5" key="1">
    <citation type="submission" date="2022-08" db="EMBL/GenBank/DDBJ databases">
        <title>Myroides zhujiangensis sp. nov., a novel bacterium isolated from sediment in the Pearl River Estuary.</title>
        <authorList>
            <person name="Cui L."/>
        </authorList>
    </citation>
    <scope>NUCLEOTIDE SEQUENCE [LARGE SCALE GENOMIC DNA]</scope>
    <source>
        <strain evidence="4 5">SCSIO 72103</strain>
    </source>
</reference>
<dbReference type="InterPro" id="IPR037682">
    <property type="entry name" value="TonB_C"/>
</dbReference>
<gene>
    <name evidence="4" type="ORF">NPX36_01180</name>
</gene>